<evidence type="ECO:0000256" key="7">
    <source>
        <dbReference type="ARBA" id="ARBA00023170"/>
    </source>
</evidence>
<dbReference type="GeneID" id="494379"/>
<evidence type="ECO:0000313" key="12">
    <source>
        <dbReference type="EMBL" id="AAP91728.1"/>
    </source>
</evidence>
<dbReference type="GO" id="GO:0005886">
    <property type="term" value="C:plasma membrane"/>
    <property type="evidence" value="ECO:0007669"/>
    <property type="project" value="UniProtKB-SubCell"/>
</dbReference>
<dbReference type="PANTHER" id="PTHR15583:SF7">
    <property type="entry name" value="INTERLEUKIN CYTOKINE RECEPTOR-RELATED PROTEIN 2"/>
    <property type="match status" value="1"/>
</dbReference>
<sequence length="769" mass="88099">MKVEWFLCITILLNVIYGSAALQNESDYITQESCVRTCSLPPSNLKSPKNSVLGNIQCLISPYNDKCPSFQNAADHYRSSSPRSKTEEEEGWFLYHDYASNMTKISLNISWGPEHDITTNYVRGYHIRMSKTSGTLPVQYYEFNYCLNHTLSFSIPNHLSAVFSVYEYFNNNGPCNRRVEILPGDVYKAYIQSIPALDPPLEIPVKVPDCTHPTVAKSSPCVNKITSHIAEIFCLNTSVLFKYSLPVEYGGEAVLELCNSENECRSFVREIDLNWYVSVPKQWQIGLLDDAKFTITVRGSNQPSIFSIHKFSFEKCKHTIYSGGVIAAIVSPILIFLLVAVLLMIKFRKQIRRMIYKSHTNVPSEESHQLNTDNHNSITPIELRKKINCVSNLFLVYWDDHKLHRDVVLKLASYLQHLGFNVFCELFEQNEIFADRCDWMEKRMSQAEKVVIVWSAGAIDIWKKCQNQQDAFEVTNSDFFTPVVKKIKNDLIKESNLRKYCFVYFGYVKMKEIPTIFRELSGCHFQLMKQFQEFYFQLKDLEMYAPGMMLKQDDLSNPSKHSNGYQSSLIDAICLMNQFVEKHPDWFIRNENMYKTVSDSYFHFEDSETVMVNQLNLAKPPIIQLKSPKLNEKSELPSCNQTLTIKGVQTPNNAIPNLYTNHTVGMSVRCPVEHDDSSTPPNSLDSGYTTNFGAEPTGSNRFELECEEDEDQLEDQPILYSGIKETCMVDQPEAHSNGYSVNPPISLVPLDYKSDPWQSMATINNVSIT</sequence>
<feature type="domain" description="SEFIR" evidence="11">
    <location>
        <begin position="390"/>
        <end position="536"/>
    </location>
</feature>
<keyword evidence="4 10" id="KW-0732">Signal</keyword>
<keyword evidence="2" id="KW-1003">Cell membrane</keyword>
<dbReference type="PROSITE" id="PS51534">
    <property type="entry name" value="SEFIR"/>
    <property type="match status" value="1"/>
</dbReference>
<protein>
    <submittedName>
        <fullName evidence="12">Interleukin 17 receptor-like</fullName>
    </submittedName>
</protein>
<evidence type="ECO:0000256" key="10">
    <source>
        <dbReference type="SAM" id="SignalP"/>
    </source>
</evidence>
<dbReference type="Gene3D" id="3.40.50.11530">
    <property type="match status" value="1"/>
</dbReference>
<evidence type="ECO:0000256" key="9">
    <source>
        <dbReference type="SAM" id="Phobius"/>
    </source>
</evidence>
<keyword evidence="3 9" id="KW-0812">Transmembrane</keyword>
<keyword evidence="6 9" id="KW-0472">Membrane</keyword>
<dbReference type="GO" id="GO:0030368">
    <property type="term" value="F:interleukin-17 receptor activity"/>
    <property type="evidence" value="ECO:0007669"/>
    <property type="project" value="InterPro"/>
</dbReference>
<keyword evidence="7 12" id="KW-0675">Receptor</keyword>
<evidence type="ECO:0000256" key="1">
    <source>
        <dbReference type="ARBA" id="ARBA00004251"/>
    </source>
</evidence>
<dbReference type="Gene3D" id="2.60.40.2160">
    <property type="entry name" value="Interleukin-17 receptor A/B, fibronectin-III-like domain 1"/>
    <property type="match status" value="1"/>
</dbReference>
<organism evidence="12">
    <name type="scientific">Ciona intestinalis</name>
    <name type="common">Transparent sea squirt</name>
    <name type="synonym">Ascidia intestinalis</name>
    <dbReference type="NCBI Taxonomy" id="7719"/>
    <lineage>
        <taxon>Eukaryota</taxon>
        <taxon>Metazoa</taxon>
        <taxon>Chordata</taxon>
        <taxon>Tunicata</taxon>
        <taxon>Ascidiacea</taxon>
        <taxon>Phlebobranchia</taxon>
        <taxon>Cionidae</taxon>
        <taxon>Ciona</taxon>
    </lineage>
</organism>
<dbReference type="InterPro" id="IPR038683">
    <property type="entry name" value="IL17RA/B_FnIII-like_1_sf"/>
</dbReference>
<evidence type="ECO:0000256" key="6">
    <source>
        <dbReference type="ARBA" id="ARBA00023136"/>
    </source>
</evidence>
<comment type="subcellular location">
    <subcellularLocation>
        <location evidence="1">Cell membrane</location>
        <topology evidence="1">Single-pass type I membrane protein</topology>
    </subcellularLocation>
</comment>
<evidence type="ECO:0000256" key="2">
    <source>
        <dbReference type="ARBA" id="ARBA00022475"/>
    </source>
</evidence>
<name>Q69HQ3_CIOIN</name>
<proteinExistence type="evidence at transcript level"/>
<evidence type="ECO:0000259" key="11">
    <source>
        <dbReference type="PROSITE" id="PS51534"/>
    </source>
</evidence>
<evidence type="ECO:0000256" key="5">
    <source>
        <dbReference type="ARBA" id="ARBA00022989"/>
    </source>
</evidence>
<dbReference type="AlphaFoldDB" id="Q69HQ3"/>
<feature type="transmembrane region" description="Helical" evidence="9">
    <location>
        <begin position="320"/>
        <end position="345"/>
    </location>
</feature>
<accession>Q69HQ3</accession>
<dbReference type="KEGG" id="cin:494379"/>
<dbReference type="PANTHER" id="PTHR15583">
    <property type="entry name" value="INTERLEUKIN-17 RECEPTOR"/>
    <property type="match status" value="1"/>
</dbReference>
<reference evidence="12" key="1">
    <citation type="journal article" date="2003" name="DNA Res.">
        <title>Identification and sequence of seventy-nine new transcripts expressed in hemocytes of Ciona intestinalis, three of which may be involved in characteristic cell-cell communication.</title>
        <authorList>
            <person name="Terajima D."/>
            <person name="Yamada S."/>
            <person name="Uchino R."/>
            <person name="Ikawa S."/>
            <person name="Ikeda M."/>
            <person name="Shida K."/>
            <person name="Arai Y."/>
            <person name="Wang H.G."/>
            <person name="Satoh N."/>
            <person name="Satake M."/>
        </authorList>
    </citation>
    <scope>NUCLEOTIDE SEQUENCE</scope>
</reference>
<accession>A0A1W2VXL3</accession>
<evidence type="ECO:0000256" key="8">
    <source>
        <dbReference type="ARBA" id="ARBA00023180"/>
    </source>
</evidence>
<dbReference type="InterPro" id="IPR039465">
    <property type="entry name" value="IL-17_rcpt-like"/>
</dbReference>
<dbReference type="EMBL" id="AY261862">
    <property type="protein sequence ID" value="AAP91728.1"/>
    <property type="molecule type" value="mRNA"/>
</dbReference>
<feature type="chain" id="PRO_5010392972" evidence="10">
    <location>
        <begin position="22"/>
        <end position="769"/>
    </location>
</feature>
<dbReference type="InterPro" id="IPR013568">
    <property type="entry name" value="SEFIR_dom"/>
</dbReference>
<evidence type="ECO:0000256" key="3">
    <source>
        <dbReference type="ARBA" id="ARBA00022692"/>
    </source>
</evidence>
<dbReference type="OrthoDB" id="5915222at2759"/>
<evidence type="ECO:0000256" key="4">
    <source>
        <dbReference type="ARBA" id="ARBA00022729"/>
    </source>
</evidence>
<dbReference type="RefSeq" id="NP_001231974.1">
    <property type="nucleotide sequence ID" value="NM_001245045.1"/>
</dbReference>
<keyword evidence="5 9" id="KW-1133">Transmembrane helix</keyword>
<feature type="signal peptide" evidence="10">
    <location>
        <begin position="1"/>
        <end position="21"/>
    </location>
</feature>
<keyword evidence="8" id="KW-0325">Glycoprotein</keyword>
<dbReference type="Pfam" id="PF08357">
    <property type="entry name" value="SEFIR"/>
    <property type="match status" value="1"/>
</dbReference>